<dbReference type="STRING" id="115783.SAMN02745119_00325"/>
<accession>A0A1T4K5D2</accession>
<dbReference type="RefSeq" id="WP_078788620.1">
    <property type="nucleotide sequence ID" value="NZ_FUWR01000001.1"/>
</dbReference>
<dbReference type="EMBL" id="FUWR01000001">
    <property type="protein sequence ID" value="SJZ37612.1"/>
    <property type="molecule type" value="Genomic_DNA"/>
</dbReference>
<gene>
    <name evidence="3" type="ORF">SAMN02745119_00325</name>
</gene>
<dbReference type="InterPro" id="IPR036165">
    <property type="entry name" value="YefM-like_sf"/>
</dbReference>
<reference evidence="4" key="1">
    <citation type="submission" date="2017-02" db="EMBL/GenBank/DDBJ databases">
        <authorList>
            <person name="Varghese N."/>
            <person name="Submissions S."/>
        </authorList>
    </citation>
    <scope>NUCLEOTIDE SEQUENCE [LARGE SCALE GENOMIC DNA]</scope>
    <source>
        <strain evidence="4">ATCC BAA-34</strain>
    </source>
</reference>
<dbReference type="OrthoDB" id="9800503at2"/>
<dbReference type="Proteomes" id="UP000190102">
    <property type="component" value="Unassembled WGS sequence"/>
</dbReference>
<protein>
    <recommendedName>
        <fullName evidence="2">Antitoxin</fullName>
    </recommendedName>
</protein>
<dbReference type="Pfam" id="PF02604">
    <property type="entry name" value="PhdYeFM_antitox"/>
    <property type="match status" value="1"/>
</dbReference>
<dbReference type="Gene3D" id="3.40.1620.10">
    <property type="entry name" value="YefM-like domain"/>
    <property type="match status" value="1"/>
</dbReference>
<dbReference type="InterPro" id="IPR006442">
    <property type="entry name" value="Antitoxin_Phd/YefM"/>
</dbReference>
<organism evidence="3 4">
    <name type="scientific">Trichlorobacter thiogenes</name>
    <dbReference type="NCBI Taxonomy" id="115783"/>
    <lineage>
        <taxon>Bacteria</taxon>
        <taxon>Pseudomonadati</taxon>
        <taxon>Thermodesulfobacteriota</taxon>
        <taxon>Desulfuromonadia</taxon>
        <taxon>Geobacterales</taxon>
        <taxon>Geobacteraceae</taxon>
        <taxon>Trichlorobacter</taxon>
    </lineage>
</organism>
<name>A0A1T4K5D2_9BACT</name>
<evidence type="ECO:0000313" key="4">
    <source>
        <dbReference type="Proteomes" id="UP000190102"/>
    </source>
</evidence>
<evidence type="ECO:0000313" key="3">
    <source>
        <dbReference type="EMBL" id="SJZ37612.1"/>
    </source>
</evidence>
<dbReference type="NCBIfam" id="TIGR01552">
    <property type="entry name" value="phd_fam"/>
    <property type="match status" value="1"/>
</dbReference>
<dbReference type="SUPFAM" id="SSF143120">
    <property type="entry name" value="YefM-like"/>
    <property type="match status" value="1"/>
</dbReference>
<proteinExistence type="inferred from homology"/>
<evidence type="ECO:0000256" key="2">
    <source>
        <dbReference type="RuleBase" id="RU362080"/>
    </source>
</evidence>
<sequence length="79" mass="8995">MQQVPVTVFRKHIPEYLGKVRQGEGLSLTSRGREVARLVPPEDTRLSAREQLQALRAHCRVDDVVSPIDTEWEAERADT</sequence>
<keyword evidence="4" id="KW-1185">Reference proteome</keyword>
<comment type="similarity">
    <text evidence="1 2">Belongs to the phD/YefM antitoxin family.</text>
</comment>
<comment type="function">
    <text evidence="2">Antitoxin component of a type II toxin-antitoxin (TA) system.</text>
</comment>
<evidence type="ECO:0000256" key="1">
    <source>
        <dbReference type="ARBA" id="ARBA00009981"/>
    </source>
</evidence>
<dbReference type="AlphaFoldDB" id="A0A1T4K5D2"/>